<evidence type="ECO:0000256" key="2">
    <source>
        <dbReference type="ARBA" id="ARBA00022801"/>
    </source>
</evidence>
<feature type="domain" description="Carboxylesterase type B" evidence="3">
    <location>
        <begin position="127"/>
        <end position="344"/>
    </location>
</feature>
<keyword evidence="5" id="KW-1185">Reference proteome</keyword>
<dbReference type="Proteomes" id="UP000276215">
    <property type="component" value="Unassembled WGS sequence"/>
</dbReference>
<dbReference type="EMBL" id="ML120363">
    <property type="protein sequence ID" value="RPB03294.1"/>
    <property type="molecule type" value="Genomic_DNA"/>
</dbReference>
<dbReference type="PANTHER" id="PTHR43918:SF4">
    <property type="entry name" value="CARBOXYLIC ESTER HYDROLASE"/>
    <property type="match status" value="1"/>
</dbReference>
<dbReference type="Pfam" id="PF00135">
    <property type="entry name" value="COesterase"/>
    <property type="match status" value="2"/>
</dbReference>
<feature type="domain" description="Carboxylesterase type B" evidence="3">
    <location>
        <begin position="14"/>
        <end position="103"/>
    </location>
</feature>
<reference evidence="4 5" key="1">
    <citation type="journal article" date="2018" name="Nat. Ecol. Evol.">
        <title>Pezizomycetes genomes reveal the molecular basis of ectomycorrhizal truffle lifestyle.</title>
        <authorList>
            <person name="Murat C."/>
            <person name="Payen T."/>
            <person name="Noel B."/>
            <person name="Kuo A."/>
            <person name="Morin E."/>
            <person name="Chen J."/>
            <person name="Kohler A."/>
            <person name="Krizsan K."/>
            <person name="Balestrini R."/>
            <person name="Da Silva C."/>
            <person name="Montanini B."/>
            <person name="Hainaut M."/>
            <person name="Levati E."/>
            <person name="Barry K.W."/>
            <person name="Belfiori B."/>
            <person name="Cichocki N."/>
            <person name="Clum A."/>
            <person name="Dockter R.B."/>
            <person name="Fauchery L."/>
            <person name="Guy J."/>
            <person name="Iotti M."/>
            <person name="Le Tacon F."/>
            <person name="Lindquist E.A."/>
            <person name="Lipzen A."/>
            <person name="Malagnac F."/>
            <person name="Mello A."/>
            <person name="Molinier V."/>
            <person name="Miyauchi S."/>
            <person name="Poulain J."/>
            <person name="Riccioni C."/>
            <person name="Rubini A."/>
            <person name="Sitrit Y."/>
            <person name="Splivallo R."/>
            <person name="Traeger S."/>
            <person name="Wang M."/>
            <person name="Zifcakova L."/>
            <person name="Wipf D."/>
            <person name="Zambonelli A."/>
            <person name="Paolocci F."/>
            <person name="Nowrousian M."/>
            <person name="Ottonello S."/>
            <person name="Baldrian P."/>
            <person name="Spatafora J.W."/>
            <person name="Henrissat B."/>
            <person name="Nagy L.G."/>
            <person name="Aury J.M."/>
            <person name="Wincker P."/>
            <person name="Grigoriev I.V."/>
            <person name="Bonfante P."/>
            <person name="Martin F.M."/>
        </authorList>
    </citation>
    <scope>NUCLEOTIDE SEQUENCE [LARGE SCALE GENOMIC DNA]</scope>
    <source>
        <strain evidence="4 5">120613-1</strain>
    </source>
</reference>
<dbReference type="Gene3D" id="3.40.50.1820">
    <property type="entry name" value="alpha/beta hydrolase"/>
    <property type="match status" value="2"/>
</dbReference>
<name>A0A3N4JY58_9PEZI</name>
<protein>
    <submittedName>
        <fullName evidence="4">Alpha/beta-hydrolase</fullName>
    </submittedName>
</protein>
<dbReference type="InterPro" id="IPR029058">
    <property type="entry name" value="AB_hydrolase_fold"/>
</dbReference>
<dbReference type="GO" id="GO:0052689">
    <property type="term" value="F:carboxylic ester hydrolase activity"/>
    <property type="evidence" value="ECO:0007669"/>
    <property type="project" value="TreeGrafter"/>
</dbReference>
<dbReference type="STRING" id="1336337.A0A3N4JY58"/>
<keyword evidence="2 4" id="KW-0378">Hydrolase</keyword>
<evidence type="ECO:0000313" key="4">
    <source>
        <dbReference type="EMBL" id="RPB03294.1"/>
    </source>
</evidence>
<proteinExistence type="inferred from homology"/>
<gene>
    <name evidence="4" type="ORF">L873DRAFT_1826352</name>
</gene>
<organism evidence="4 5">
    <name type="scientific">Choiromyces venosus 120613-1</name>
    <dbReference type="NCBI Taxonomy" id="1336337"/>
    <lineage>
        <taxon>Eukaryota</taxon>
        <taxon>Fungi</taxon>
        <taxon>Dikarya</taxon>
        <taxon>Ascomycota</taxon>
        <taxon>Pezizomycotina</taxon>
        <taxon>Pezizomycetes</taxon>
        <taxon>Pezizales</taxon>
        <taxon>Tuberaceae</taxon>
        <taxon>Choiromyces</taxon>
    </lineage>
</organism>
<dbReference type="OrthoDB" id="408631at2759"/>
<sequence length="360" mass="40082">MSYIIQQSSEMCKPIIGVSMNYGLSGFGFLFGQDVMGNTNLGLRDQRVALEWIQKNIKAFGGDPRKVTIWGAYSVGAHLLSYGGRGDGLYRAAIVESGRAVGPPWNDTRWYQPLYDRIFPALDVGLEWFTAIDGDYMRQWPVKAVLEKKFVKVPLLLGACTDEGTGFGVTGVNTDAQALAQSISSKRWVVTPYQAEKLLSLYPATGSSYGTGNRTFPELGLQFKRYSSMAGHFTMEAPRRLSAEIYSEAGADVYSYPWDGPIFNTSSRIGMLYVFSNPVQTFTPLGNDPSHLKLGHLIVRMSTSFTVELDPNGHEVKGIAKWPMYKTSKPQNFVFRNDTSYVEDGTYRKEGIAFINTILR</sequence>
<accession>A0A3N4JY58</accession>
<dbReference type="PANTHER" id="PTHR43918">
    <property type="entry name" value="ACETYLCHOLINESTERASE"/>
    <property type="match status" value="1"/>
</dbReference>
<evidence type="ECO:0000259" key="3">
    <source>
        <dbReference type="Pfam" id="PF00135"/>
    </source>
</evidence>
<dbReference type="SUPFAM" id="SSF53474">
    <property type="entry name" value="alpha/beta-Hydrolases"/>
    <property type="match status" value="1"/>
</dbReference>
<dbReference type="InterPro" id="IPR050654">
    <property type="entry name" value="AChE-related_enzymes"/>
</dbReference>
<dbReference type="InterPro" id="IPR002018">
    <property type="entry name" value="CarbesteraseB"/>
</dbReference>
<comment type="similarity">
    <text evidence="1">Belongs to the type-B carboxylesterase/lipase family.</text>
</comment>
<evidence type="ECO:0000313" key="5">
    <source>
        <dbReference type="Proteomes" id="UP000276215"/>
    </source>
</evidence>
<evidence type="ECO:0000256" key="1">
    <source>
        <dbReference type="ARBA" id="ARBA00005964"/>
    </source>
</evidence>
<dbReference type="AlphaFoldDB" id="A0A3N4JY58"/>